<gene>
    <name evidence="1" type="ORF">FJV41_14725</name>
</gene>
<dbReference type="Gene3D" id="3.40.1000.10">
    <property type="entry name" value="Mog1/PsbP, alpha/beta/alpha sandwich"/>
    <property type="match status" value="1"/>
</dbReference>
<dbReference type="InterPro" id="IPR014894">
    <property type="entry name" value="DcrB/EagT6"/>
</dbReference>
<dbReference type="SUPFAM" id="SSF55724">
    <property type="entry name" value="Mog1p/PsbP-like"/>
    <property type="match status" value="1"/>
</dbReference>
<dbReference type="InterPro" id="IPR016123">
    <property type="entry name" value="Mog1/PsbP_a/b/a-sand"/>
</dbReference>
<sequence>MSTNTIRHGDLTMPLPDGWADASQVVAMGPVEEGFRASVVVSAEPRQGQETAKDLAARALPQLQRSAQGFALVSEKPATFGGRQGLTREYTCQAGALKIAQLQFYCVKDKQAYTFTYTQRADRIAYTRAVAELFFGSVRIGA</sequence>
<dbReference type="Pfam" id="PF08786">
    <property type="entry name" value="DcrB"/>
    <property type="match status" value="1"/>
</dbReference>
<dbReference type="RefSeq" id="WP_141643105.1">
    <property type="nucleotide sequence ID" value="NZ_VIFM01000048.1"/>
</dbReference>
<comment type="caution">
    <text evidence="1">The sequence shown here is derived from an EMBL/GenBank/DDBJ whole genome shotgun (WGS) entry which is preliminary data.</text>
</comment>
<proteinExistence type="predicted"/>
<reference evidence="1 2" key="1">
    <citation type="submission" date="2019-06" db="EMBL/GenBank/DDBJ databases">
        <authorList>
            <person name="Livingstone P."/>
            <person name="Whitworth D."/>
        </authorList>
    </citation>
    <scope>NUCLEOTIDE SEQUENCE [LARGE SCALE GENOMIC DNA]</scope>
    <source>
        <strain evidence="1 2">AM401</strain>
    </source>
</reference>
<accession>A0A540X1U9</accession>
<organism evidence="1 2">
    <name type="scientific">Myxococcus llanfairpwllgwyngyllgogerychwyrndrobwllllantysiliogogogochensis</name>
    <dbReference type="NCBI Taxonomy" id="2590453"/>
    <lineage>
        <taxon>Bacteria</taxon>
        <taxon>Pseudomonadati</taxon>
        <taxon>Myxococcota</taxon>
        <taxon>Myxococcia</taxon>
        <taxon>Myxococcales</taxon>
        <taxon>Cystobacterineae</taxon>
        <taxon>Myxococcaceae</taxon>
        <taxon>Myxococcus</taxon>
    </lineage>
</organism>
<dbReference type="AlphaFoldDB" id="A0A540X1U9"/>
<evidence type="ECO:0000313" key="2">
    <source>
        <dbReference type="Proteomes" id="UP000315369"/>
    </source>
</evidence>
<dbReference type="Proteomes" id="UP000315369">
    <property type="component" value="Unassembled WGS sequence"/>
</dbReference>
<dbReference type="EMBL" id="VIFM01000048">
    <property type="protein sequence ID" value="TQF15242.1"/>
    <property type="molecule type" value="Genomic_DNA"/>
</dbReference>
<protein>
    <submittedName>
        <fullName evidence="1">DUF1795 domain-containing protein</fullName>
    </submittedName>
</protein>
<dbReference type="OrthoDB" id="5519963at2"/>
<name>A0A540X1U9_9BACT</name>
<keyword evidence="2" id="KW-1185">Reference proteome</keyword>
<evidence type="ECO:0000313" key="1">
    <source>
        <dbReference type="EMBL" id="TQF15242.1"/>
    </source>
</evidence>